<evidence type="ECO:0000313" key="2">
    <source>
        <dbReference type="EMBL" id="GEK42357.1"/>
    </source>
</evidence>
<feature type="domain" description="Siphovirus-type tail component C-terminal" evidence="1">
    <location>
        <begin position="178"/>
        <end position="261"/>
    </location>
</feature>
<dbReference type="RefSeq" id="WP_057827835.1">
    <property type="nucleotide sequence ID" value="NZ_BJUI01000018.1"/>
</dbReference>
<evidence type="ECO:0000259" key="1">
    <source>
        <dbReference type="Pfam" id="PF22768"/>
    </source>
</evidence>
<comment type="caution">
    <text evidence="2">The sequence shown here is derived from an EMBL/GenBank/DDBJ whole genome shotgun (WGS) entry which is preliminary data.</text>
</comment>
<dbReference type="EMBL" id="BJUI01000018">
    <property type="protein sequence ID" value="GEK42357.1"/>
    <property type="molecule type" value="Genomic_DNA"/>
</dbReference>
<keyword evidence="3" id="KW-1185">Reference proteome</keyword>
<dbReference type="Proteomes" id="UP000321722">
    <property type="component" value="Unassembled WGS sequence"/>
</dbReference>
<accession>A0A510WUX0</accession>
<protein>
    <recommendedName>
        <fullName evidence="1">Siphovirus-type tail component C-terminal domain-containing protein</fullName>
    </recommendedName>
</protein>
<dbReference type="AlphaFoldDB" id="A0A510WUX0"/>
<dbReference type="Pfam" id="PF22768">
    <property type="entry name" value="SPP1_Dit"/>
    <property type="match status" value="1"/>
</dbReference>
<dbReference type="Gene3D" id="2.60.120.860">
    <property type="match status" value="1"/>
</dbReference>
<dbReference type="Gene3D" id="2.40.30.200">
    <property type="match status" value="1"/>
</dbReference>
<name>A0A510WUX0_9LACO</name>
<reference evidence="2 3" key="1">
    <citation type="submission" date="2019-07" db="EMBL/GenBank/DDBJ databases">
        <title>Whole genome shotgun sequence of Lactobacillus aviarius subsp. aviarius NBRC 102162.</title>
        <authorList>
            <person name="Hosoyama A."/>
            <person name="Uohara A."/>
            <person name="Ohji S."/>
            <person name="Ichikawa N."/>
        </authorList>
    </citation>
    <scope>NUCLEOTIDE SEQUENCE [LARGE SCALE GENOMIC DNA]</scope>
    <source>
        <strain evidence="2 3">NBRC 102162</strain>
    </source>
</reference>
<dbReference type="InterPro" id="IPR054738">
    <property type="entry name" value="Siphovirus-type_tail_C"/>
</dbReference>
<evidence type="ECO:0000313" key="3">
    <source>
        <dbReference type="Proteomes" id="UP000321722"/>
    </source>
</evidence>
<proteinExistence type="predicted"/>
<organism evidence="2 3">
    <name type="scientific">Ligilactobacillus aviarius</name>
    <dbReference type="NCBI Taxonomy" id="1606"/>
    <lineage>
        <taxon>Bacteria</taxon>
        <taxon>Bacillati</taxon>
        <taxon>Bacillota</taxon>
        <taxon>Bacilli</taxon>
        <taxon>Lactobacillales</taxon>
        <taxon>Lactobacillaceae</taxon>
        <taxon>Ligilactobacillus</taxon>
    </lineage>
</organism>
<sequence>MGNLYDFHDLEPRGEPDASFLMPEALTYNGHCLDQEIPRFYTMSTDGRNNFERELNAPAKVGDGNYYLSSRIKERTISVNFFYDGDESDNEQYIADMDKLKSILSVPNVKISFQDDKYYFIGTANLDVTEGGLKVEGKITLTLADPYAHYDVSAISGSGNSATINDSENSMFKRALKMIKFTPSGSQPNFTITDSTSSLKVTTGVTASNEMIFDFENLKFTIGGTNEVGYIALNSNFGDFQIKAGETLNFSTTGDYEIDYEVLKL</sequence>
<gene>
    <name evidence="2" type="ORF">LAV01_11890</name>
</gene>
<dbReference type="GeneID" id="29933699"/>